<dbReference type="KEGG" id="ehx:EMIHUDRAFT_258077"/>
<dbReference type="Proteomes" id="UP000013827">
    <property type="component" value="Unassembled WGS sequence"/>
</dbReference>
<sequence length="197" mass="20409">MPPASSHSRRTPSAPAPPTVSAPAPHLSCLYWPEHAGTTIPSALNVVSVGLASPLMALGRLSTGGHWVTPEYLLGRPAVADADGAAGESALGPPAAAGESAQAPTVGCPCCIGPPDTAFEDAYEGICALGLDGINTETAAKFVRLCANDRSTMRLSKNKAKLAAKLRKPPLSIEELVQMQHAVFRAYRMICTTLSPL</sequence>
<evidence type="ECO:0000256" key="1">
    <source>
        <dbReference type="SAM" id="MobiDB-lite"/>
    </source>
</evidence>
<keyword evidence="3" id="KW-1185">Reference proteome</keyword>
<dbReference type="RefSeq" id="XP_005761360.1">
    <property type="nucleotide sequence ID" value="XM_005761303.1"/>
</dbReference>
<accession>A0A0D3ICE6</accession>
<organism evidence="2 3">
    <name type="scientific">Emiliania huxleyi (strain CCMP1516)</name>
    <dbReference type="NCBI Taxonomy" id="280463"/>
    <lineage>
        <taxon>Eukaryota</taxon>
        <taxon>Haptista</taxon>
        <taxon>Haptophyta</taxon>
        <taxon>Prymnesiophyceae</taxon>
        <taxon>Isochrysidales</taxon>
        <taxon>Noelaerhabdaceae</taxon>
        <taxon>Emiliania</taxon>
    </lineage>
</organism>
<feature type="region of interest" description="Disordered" evidence="1">
    <location>
        <begin position="1"/>
        <end position="22"/>
    </location>
</feature>
<dbReference type="AlphaFoldDB" id="A0A0D3ICE6"/>
<reference evidence="2" key="2">
    <citation type="submission" date="2024-10" db="UniProtKB">
        <authorList>
            <consortium name="EnsemblProtists"/>
        </authorList>
    </citation>
    <scope>IDENTIFICATION</scope>
</reference>
<name>A0A0D3ICE6_EMIH1</name>
<evidence type="ECO:0000313" key="3">
    <source>
        <dbReference type="Proteomes" id="UP000013827"/>
    </source>
</evidence>
<reference evidence="3" key="1">
    <citation type="journal article" date="2013" name="Nature">
        <title>Pan genome of the phytoplankton Emiliania underpins its global distribution.</title>
        <authorList>
            <person name="Read B.A."/>
            <person name="Kegel J."/>
            <person name="Klute M.J."/>
            <person name="Kuo A."/>
            <person name="Lefebvre S.C."/>
            <person name="Maumus F."/>
            <person name="Mayer C."/>
            <person name="Miller J."/>
            <person name="Monier A."/>
            <person name="Salamov A."/>
            <person name="Young J."/>
            <person name="Aguilar M."/>
            <person name="Claverie J.M."/>
            <person name="Frickenhaus S."/>
            <person name="Gonzalez K."/>
            <person name="Herman E.K."/>
            <person name="Lin Y.C."/>
            <person name="Napier J."/>
            <person name="Ogata H."/>
            <person name="Sarno A.F."/>
            <person name="Shmutz J."/>
            <person name="Schroeder D."/>
            <person name="de Vargas C."/>
            <person name="Verret F."/>
            <person name="von Dassow P."/>
            <person name="Valentin K."/>
            <person name="Van de Peer Y."/>
            <person name="Wheeler G."/>
            <person name="Dacks J.B."/>
            <person name="Delwiche C.F."/>
            <person name="Dyhrman S.T."/>
            <person name="Glockner G."/>
            <person name="John U."/>
            <person name="Richards T."/>
            <person name="Worden A.Z."/>
            <person name="Zhang X."/>
            <person name="Grigoriev I.V."/>
            <person name="Allen A.E."/>
            <person name="Bidle K."/>
            <person name="Borodovsky M."/>
            <person name="Bowler C."/>
            <person name="Brownlee C."/>
            <person name="Cock J.M."/>
            <person name="Elias M."/>
            <person name="Gladyshev V.N."/>
            <person name="Groth M."/>
            <person name="Guda C."/>
            <person name="Hadaegh A."/>
            <person name="Iglesias-Rodriguez M.D."/>
            <person name="Jenkins J."/>
            <person name="Jones B.M."/>
            <person name="Lawson T."/>
            <person name="Leese F."/>
            <person name="Lindquist E."/>
            <person name="Lobanov A."/>
            <person name="Lomsadze A."/>
            <person name="Malik S.B."/>
            <person name="Marsh M.E."/>
            <person name="Mackinder L."/>
            <person name="Mock T."/>
            <person name="Mueller-Roeber B."/>
            <person name="Pagarete A."/>
            <person name="Parker M."/>
            <person name="Probert I."/>
            <person name="Quesneville H."/>
            <person name="Raines C."/>
            <person name="Rensing S.A."/>
            <person name="Riano-Pachon D.M."/>
            <person name="Richier S."/>
            <person name="Rokitta S."/>
            <person name="Shiraiwa Y."/>
            <person name="Soanes D.M."/>
            <person name="van der Giezen M."/>
            <person name="Wahlund T.M."/>
            <person name="Williams B."/>
            <person name="Wilson W."/>
            <person name="Wolfe G."/>
            <person name="Wurch L.L."/>
        </authorList>
    </citation>
    <scope>NUCLEOTIDE SEQUENCE</scope>
</reference>
<dbReference type="GeneID" id="17255083"/>
<evidence type="ECO:0000313" key="2">
    <source>
        <dbReference type="EnsemblProtists" id="EOD08931"/>
    </source>
</evidence>
<dbReference type="HOGENOM" id="CLU_119770_0_0_1"/>
<dbReference type="PaxDb" id="2903-EOD08931"/>
<proteinExistence type="predicted"/>
<protein>
    <submittedName>
        <fullName evidence="2">Uncharacterized protein</fullName>
    </submittedName>
</protein>
<dbReference type="EnsemblProtists" id="EOD08931">
    <property type="protein sequence ID" value="EOD08931"/>
    <property type="gene ID" value="EMIHUDRAFT_258077"/>
</dbReference>